<feature type="region of interest" description="Disordered" evidence="1">
    <location>
        <begin position="1"/>
        <end position="95"/>
    </location>
</feature>
<dbReference type="AlphaFoldDB" id="A0A4C1Y5Y7"/>
<dbReference type="EMBL" id="BGZK01001053">
    <property type="protein sequence ID" value="GBP69825.1"/>
    <property type="molecule type" value="Genomic_DNA"/>
</dbReference>
<proteinExistence type="predicted"/>
<comment type="caution">
    <text evidence="2">The sequence shown here is derived from an EMBL/GenBank/DDBJ whole genome shotgun (WGS) entry which is preliminary data.</text>
</comment>
<evidence type="ECO:0000256" key="1">
    <source>
        <dbReference type="SAM" id="MobiDB-lite"/>
    </source>
</evidence>
<sequence length="95" mass="10004">MGRIARKSDNAGGKGFRVATATWTVQRGRPAAGGRRARSGSEAHVASGMTDTDCAVSGPSSSPPRRSGAGRSVHDRRRRRDQLPGAMARSDARSE</sequence>
<protein>
    <submittedName>
        <fullName evidence="2">Uncharacterized protein</fullName>
    </submittedName>
</protein>
<keyword evidence="3" id="KW-1185">Reference proteome</keyword>
<accession>A0A4C1Y5Y7</accession>
<name>A0A4C1Y5Y7_EUMVA</name>
<gene>
    <name evidence="2" type="ORF">EVAR_51990_1</name>
</gene>
<organism evidence="2 3">
    <name type="scientific">Eumeta variegata</name>
    <name type="common">Bagworm moth</name>
    <name type="synonym">Eumeta japonica</name>
    <dbReference type="NCBI Taxonomy" id="151549"/>
    <lineage>
        <taxon>Eukaryota</taxon>
        <taxon>Metazoa</taxon>
        <taxon>Ecdysozoa</taxon>
        <taxon>Arthropoda</taxon>
        <taxon>Hexapoda</taxon>
        <taxon>Insecta</taxon>
        <taxon>Pterygota</taxon>
        <taxon>Neoptera</taxon>
        <taxon>Endopterygota</taxon>
        <taxon>Lepidoptera</taxon>
        <taxon>Glossata</taxon>
        <taxon>Ditrysia</taxon>
        <taxon>Tineoidea</taxon>
        <taxon>Psychidae</taxon>
        <taxon>Oiketicinae</taxon>
        <taxon>Eumeta</taxon>
    </lineage>
</organism>
<evidence type="ECO:0000313" key="3">
    <source>
        <dbReference type="Proteomes" id="UP000299102"/>
    </source>
</evidence>
<reference evidence="2 3" key="1">
    <citation type="journal article" date="2019" name="Commun. Biol.">
        <title>The bagworm genome reveals a unique fibroin gene that provides high tensile strength.</title>
        <authorList>
            <person name="Kono N."/>
            <person name="Nakamura H."/>
            <person name="Ohtoshi R."/>
            <person name="Tomita M."/>
            <person name="Numata K."/>
            <person name="Arakawa K."/>
        </authorList>
    </citation>
    <scope>NUCLEOTIDE SEQUENCE [LARGE SCALE GENOMIC DNA]</scope>
</reference>
<evidence type="ECO:0000313" key="2">
    <source>
        <dbReference type="EMBL" id="GBP69825.1"/>
    </source>
</evidence>
<feature type="compositionally biased region" description="Low complexity" evidence="1">
    <location>
        <begin position="57"/>
        <end position="71"/>
    </location>
</feature>
<dbReference type="Proteomes" id="UP000299102">
    <property type="component" value="Unassembled WGS sequence"/>
</dbReference>